<name>A0ABR9HID8_9ACTN</name>
<organism evidence="3 4">
    <name type="scientific">Nocardiopsis terrae</name>
    <dbReference type="NCBI Taxonomy" id="372655"/>
    <lineage>
        <taxon>Bacteria</taxon>
        <taxon>Bacillati</taxon>
        <taxon>Actinomycetota</taxon>
        <taxon>Actinomycetes</taxon>
        <taxon>Streptosporangiales</taxon>
        <taxon>Nocardiopsidaceae</taxon>
        <taxon>Nocardiopsis</taxon>
    </lineage>
</organism>
<evidence type="ECO:0000256" key="1">
    <source>
        <dbReference type="SAM" id="MobiDB-lite"/>
    </source>
</evidence>
<feature type="compositionally biased region" description="Polar residues" evidence="1">
    <location>
        <begin position="1"/>
        <end position="10"/>
    </location>
</feature>
<sequence>MNDTSQTETGAESEFGPFAPGDDERFRTNALIALVAFASLSALGVLAFILFA</sequence>
<gene>
    <name evidence="3" type="ORF">H4W79_002976</name>
</gene>
<evidence type="ECO:0000313" key="3">
    <source>
        <dbReference type="EMBL" id="MBE1458762.1"/>
    </source>
</evidence>
<keyword evidence="4" id="KW-1185">Reference proteome</keyword>
<evidence type="ECO:0000313" key="4">
    <source>
        <dbReference type="Proteomes" id="UP000598217"/>
    </source>
</evidence>
<feature type="transmembrane region" description="Helical" evidence="2">
    <location>
        <begin position="30"/>
        <end position="51"/>
    </location>
</feature>
<keyword evidence="2" id="KW-1133">Transmembrane helix</keyword>
<evidence type="ECO:0000256" key="2">
    <source>
        <dbReference type="SAM" id="Phobius"/>
    </source>
</evidence>
<proteinExistence type="predicted"/>
<dbReference type="Proteomes" id="UP000598217">
    <property type="component" value="Unassembled WGS sequence"/>
</dbReference>
<keyword evidence="2" id="KW-0812">Transmembrane</keyword>
<accession>A0ABR9HID8</accession>
<feature type="region of interest" description="Disordered" evidence="1">
    <location>
        <begin position="1"/>
        <end position="21"/>
    </location>
</feature>
<protein>
    <submittedName>
        <fullName evidence="3">Uncharacterized protein</fullName>
    </submittedName>
</protein>
<reference evidence="3 4" key="1">
    <citation type="submission" date="2020-10" db="EMBL/GenBank/DDBJ databases">
        <title>Sequencing the genomes of 1000 actinobacteria strains.</title>
        <authorList>
            <person name="Klenk H.-P."/>
        </authorList>
    </citation>
    <scope>NUCLEOTIDE SEQUENCE [LARGE SCALE GENOMIC DNA]</scope>
    <source>
        <strain evidence="3 4">DSM 45157</strain>
    </source>
</reference>
<keyword evidence="2" id="KW-0472">Membrane</keyword>
<dbReference type="RefSeq" id="WP_191269140.1">
    <property type="nucleotide sequence ID" value="NZ_BMXJ01000003.1"/>
</dbReference>
<comment type="caution">
    <text evidence="3">The sequence shown here is derived from an EMBL/GenBank/DDBJ whole genome shotgun (WGS) entry which is preliminary data.</text>
</comment>
<dbReference type="EMBL" id="JADBDY010000001">
    <property type="protein sequence ID" value="MBE1458762.1"/>
    <property type="molecule type" value="Genomic_DNA"/>
</dbReference>